<dbReference type="PROSITE" id="PS50066">
    <property type="entry name" value="MADS_BOX_2"/>
    <property type="match status" value="1"/>
</dbReference>
<evidence type="ECO:0000313" key="8">
    <source>
        <dbReference type="EMBL" id="KAG7568409.1"/>
    </source>
</evidence>
<dbReference type="EMBL" id="JAEFBK010000009">
    <property type="protein sequence ID" value="KAG7568409.1"/>
    <property type="molecule type" value="Genomic_DNA"/>
</dbReference>
<dbReference type="Proteomes" id="UP000694240">
    <property type="component" value="Chromosome 9"/>
</dbReference>
<accession>A0A8T2A7K0</accession>
<comment type="subcellular location">
    <subcellularLocation>
        <location evidence="1">Vacuole membrane</location>
        <topology evidence="1">Multi-pass membrane protein</topology>
    </subcellularLocation>
</comment>
<evidence type="ECO:0000256" key="4">
    <source>
        <dbReference type="ARBA" id="ARBA00022692"/>
    </source>
</evidence>
<keyword evidence="6" id="KW-0472">Membrane</keyword>
<evidence type="ECO:0000256" key="6">
    <source>
        <dbReference type="ARBA" id="ARBA00023136"/>
    </source>
</evidence>
<dbReference type="SMART" id="SM00432">
    <property type="entry name" value="MADS"/>
    <property type="match status" value="1"/>
</dbReference>
<organism evidence="8 9">
    <name type="scientific">Arabidopsis thaliana x Arabidopsis arenosa</name>
    <dbReference type="NCBI Taxonomy" id="1240361"/>
    <lineage>
        <taxon>Eukaryota</taxon>
        <taxon>Viridiplantae</taxon>
        <taxon>Streptophyta</taxon>
        <taxon>Embryophyta</taxon>
        <taxon>Tracheophyta</taxon>
        <taxon>Spermatophyta</taxon>
        <taxon>Magnoliopsida</taxon>
        <taxon>eudicotyledons</taxon>
        <taxon>Gunneridae</taxon>
        <taxon>Pentapetalae</taxon>
        <taxon>rosids</taxon>
        <taxon>malvids</taxon>
        <taxon>Brassicales</taxon>
        <taxon>Brassicaceae</taxon>
        <taxon>Camelineae</taxon>
        <taxon>Arabidopsis</taxon>
    </lineage>
</organism>
<sequence length="376" mass="42689">MRKRSFNQRREGFMKKLNDLKILCDVNACAVIYNPFNSNPEVWPSKSEVDNVIKKLKMLTETQKKLKSVNHEEFLNLYISKVEKQSKKLILDNKENCLKEVMFKCLGGNMGDFVMTNNDRLDLCKFIDQYLRNLYHHKNETLNNPNFEIGESSSMDMAPTTTIANVAPTTTIANMGTTDVDEGMTPPLIPEVSSSSFPNSPLFNSPQLTNGLQFIVSPNHRLEDVNLASNLFFSDAQNICSPAMNQFITPSNQGAEHVNFLESNFLPNNNQEVYIPVMDQPNGDEIDGSRFQDKLPLDSPQANRVSLLAALGFLLYGGRLFLMLQRFPVESKGRRKKLQESRTCTVAEAVIIGSVVEKLSIPENFSRWFPIWRWSC</sequence>
<dbReference type="InterPro" id="IPR033897">
    <property type="entry name" value="SRF-like_MADS-box"/>
</dbReference>
<dbReference type="GO" id="GO:0000987">
    <property type="term" value="F:cis-regulatory region sequence-specific DNA binding"/>
    <property type="evidence" value="ECO:0007669"/>
    <property type="project" value="InterPro"/>
</dbReference>
<proteinExistence type="inferred from homology"/>
<evidence type="ECO:0000256" key="2">
    <source>
        <dbReference type="ARBA" id="ARBA00006779"/>
    </source>
</evidence>
<dbReference type="GO" id="GO:0046983">
    <property type="term" value="F:protein dimerization activity"/>
    <property type="evidence" value="ECO:0007669"/>
    <property type="project" value="InterPro"/>
</dbReference>
<keyword evidence="9" id="KW-1185">Reference proteome</keyword>
<dbReference type="GO" id="GO:0005774">
    <property type="term" value="C:vacuolar membrane"/>
    <property type="evidence" value="ECO:0007669"/>
    <property type="project" value="UniProtKB-SubCell"/>
</dbReference>
<evidence type="ECO:0000256" key="1">
    <source>
        <dbReference type="ARBA" id="ARBA00004128"/>
    </source>
</evidence>
<dbReference type="InterPro" id="IPR002100">
    <property type="entry name" value="TF_MADSbox"/>
</dbReference>
<comment type="caution">
    <text evidence="8">The sequence shown here is derived from an EMBL/GenBank/DDBJ whole genome shotgun (WGS) entry which is preliminary data.</text>
</comment>
<gene>
    <name evidence="8" type="ORF">ISN45_Aa04g012280</name>
</gene>
<reference evidence="8 9" key="1">
    <citation type="submission" date="2020-12" db="EMBL/GenBank/DDBJ databases">
        <title>Concerted genomic and epigenomic changes stabilize Arabidopsis allopolyploids.</title>
        <authorList>
            <person name="Chen Z."/>
        </authorList>
    </citation>
    <scope>NUCLEOTIDE SEQUENCE [LARGE SCALE GENOMIC DNA]</scope>
    <source>
        <strain evidence="8">Allo738</strain>
        <tissue evidence="8">Leaf</tissue>
    </source>
</reference>
<feature type="domain" description="MADS-box" evidence="7">
    <location>
        <begin position="1"/>
        <end position="34"/>
    </location>
</feature>
<dbReference type="CDD" id="cd00266">
    <property type="entry name" value="MADS_SRF_like"/>
    <property type="match status" value="1"/>
</dbReference>
<dbReference type="GO" id="GO:0000981">
    <property type="term" value="F:DNA-binding transcription factor activity, RNA polymerase II-specific"/>
    <property type="evidence" value="ECO:0007669"/>
    <property type="project" value="InterPro"/>
</dbReference>
<keyword evidence="5" id="KW-1133">Transmembrane helix</keyword>
<dbReference type="Pfam" id="PF00319">
    <property type="entry name" value="SRF-TF"/>
    <property type="match status" value="1"/>
</dbReference>
<dbReference type="Pfam" id="PF06454">
    <property type="entry name" value="THH1_TOM1-3_dom"/>
    <property type="match status" value="1"/>
</dbReference>
<evidence type="ECO:0000313" key="9">
    <source>
        <dbReference type="Proteomes" id="UP000694240"/>
    </source>
</evidence>
<dbReference type="InterPro" id="IPR009457">
    <property type="entry name" value="THH1/TOM1/TOM3_dom"/>
</dbReference>
<keyword evidence="4" id="KW-0812">Transmembrane</keyword>
<evidence type="ECO:0000256" key="5">
    <source>
        <dbReference type="ARBA" id="ARBA00022989"/>
    </source>
</evidence>
<protein>
    <submittedName>
        <fullName evidence="8">Transcription factor MADS-box</fullName>
    </submittedName>
</protein>
<dbReference type="AlphaFoldDB" id="A0A8T2A7K0"/>
<evidence type="ECO:0000256" key="3">
    <source>
        <dbReference type="ARBA" id="ARBA00022554"/>
    </source>
</evidence>
<keyword evidence="3" id="KW-0926">Vacuole</keyword>
<evidence type="ECO:0000259" key="7">
    <source>
        <dbReference type="PROSITE" id="PS50066"/>
    </source>
</evidence>
<dbReference type="PANTHER" id="PTHR31142">
    <property type="entry name" value="TOBAMOVIRUS MULTIPLICATION PROTEIN 1-LIKE ISOFORM X1"/>
    <property type="match status" value="1"/>
</dbReference>
<comment type="similarity">
    <text evidence="2">Belongs to the plant tobamovirus multiplication TOM1 protein family.</text>
</comment>
<dbReference type="GO" id="GO:0045944">
    <property type="term" value="P:positive regulation of transcription by RNA polymerase II"/>
    <property type="evidence" value="ECO:0007669"/>
    <property type="project" value="InterPro"/>
</dbReference>
<name>A0A8T2A7K0_9BRAS</name>
<dbReference type="PANTHER" id="PTHR31142:SF3">
    <property type="entry name" value="THH1_TOM1_TOM3 DOMAIN-CONTAINING PROTEIN"/>
    <property type="match status" value="1"/>
</dbReference>
<dbReference type="InterPro" id="IPR040226">
    <property type="entry name" value="THH1/TOM1/TOM3"/>
</dbReference>